<organism evidence="2 3">
    <name type="scientific">Marssonina brunnea f. sp. multigermtubi (strain MB_m1)</name>
    <name type="common">Marssonina leaf spot fungus</name>
    <dbReference type="NCBI Taxonomy" id="1072389"/>
    <lineage>
        <taxon>Eukaryota</taxon>
        <taxon>Fungi</taxon>
        <taxon>Dikarya</taxon>
        <taxon>Ascomycota</taxon>
        <taxon>Pezizomycotina</taxon>
        <taxon>Leotiomycetes</taxon>
        <taxon>Helotiales</taxon>
        <taxon>Drepanopezizaceae</taxon>
        <taxon>Drepanopeziza</taxon>
    </lineage>
</organism>
<reference evidence="2 3" key="1">
    <citation type="journal article" date="2012" name="BMC Genomics">
        <title>Sequencing the genome of Marssonina brunnea reveals fungus-poplar co-evolution.</title>
        <authorList>
            <person name="Zhu S."/>
            <person name="Cao Y.-Z."/>
            <person name="Jiang C."/>
            <person name="Tan B.-Y."/>
            <person name="Wang Z."/>
            <person name="Feng S."/>
            <person name="Zhang L."/>
            <person name="Su X.-H."/>
            <person name="Brejova B."/>
            <person name="Vinar T."/>
            <person name="Xu M."/>
            <person name="Wang M.-X."/>
            <person name="Zhang S.-G."/>
            <person name="Huang M.-R."/>
            <person name="Wu R."/>
            <person name="Zhou Y."/>
        </authorList>
    </citation>
    <scope>NUCLEOTIDE SEQUENCE [LARGE SCALE GENOMIC DNA]</scope>
    <source>
        <strain evidence="2 3">MB_m1</strain>
    </source>
</reference>
<feature type="signal peptide" evidence="1">
    <location>
        <begin position="1"/>
        <end position="26"/>
    </location>
</feature>
<dbReference type="HOGENOM" id="CLU_091777_0_0_1"/>
<dbReference type="InParanoid" id="K1WHV0"/>
<dbReference type="OrthoDB" id="4540223at2759"/>
<gene>
    <name evidence="2" type="ORF">MBM_09485</name>
</gene>
<dbReference type="InterPro" id="IPR045564">
    <property type="entry name" value="DUF5910"/>
</dbReference>
<dbReference type="Proteomes" id="UP000006753">
    <property type="component" value="Unassembled WGS sequence"/>
</dbReference>
<keyword evidence="3" id="KW-1185">Reference proteome</keyword>
<dbReference type="Pfam" id="PF19287">
    <property type="entry name" value="DUF5910"/>
    <property type="match status" value="1"/>
</dbReference>
<dbReference type="eggNOG" id="ENOG502SUI0">
    <property type="taxonomic scope" value="Eukaryota"/>
</dbReference>
<name>K1WHV0_MARBU</name>
<keyword evidence="1" id="KW-0732">Signal</keyword>
<dbReference type="KEGG" id="mbe:MBM_09485"/>
<protein>
    <submittedName>
        <fullName evidence="2">Uncharacterized protein</fullName>
    </submittedName>
</protein>
<sequence length="229" mass="27025">MMQSSQSTTICSILLALGFFLNSAYGVNRNGREFIGYRVVYDREAEYINSHLKPYRDPRLDDDEVTQIGQGFDLVNKPEGFQTEPSEEYFQWFCVVEADSAKLKAASKVWIPEHTYDDDGRERKLWFQSDETLLNYVKTKVEENPENAIRFSYMQYHPEEFQMVLPTSMVNNDELNLWAYCYKRKEDLQNYWRETIKWQRWNIAGDPKPRKSLYHQVTGWFGSSSGGRS</sequence>
<evidence type="ECO:0000313" key="3">
    <source>
        <dbReference type="Proteomes" id="UP000006753"/>
    </source>
</evidence>
<evidence type="ECO:0000313" key="2">
    <source>
        <dbReference type="EMBL" id="EKD12451.1"/>
    </source>
</evidence>
<dbReference type="AlphaFoldDB" id="K1WHV0"/>
<proteinExistence type="predicted"/>
<dbReference type="GeneID" id="18765420"/>
<accession>K1WHV0</accession>
<dbReference type="RefSeq" id="XP_007297374.1">
    <property type="nucleotide sequence ID" value="XM_007297312.1"/>
</dbReference>
<dbReference type="EMBL" id="JH921458">
    <property type="protein sequence ID" value="EKD12451.1"/>
    <property type="molecule type" value="Genomic_DNA"/>
</dbReference>
<evidence type="ECO:0000256" key="1">
    <source>
        <dbReference type="SAM" id="SignalP"/>
    </source>
</evidence>
<feature type="chain" id="PRO_5003854788" evidence="1">
    <location>
        <begin position="27"/>
        <end position="229"/>
    </location>
</feature>